<dbReference type="InterPro" id="IPR032710">
    <property type="entry name" value="NTF2-like_dom_sf"/>
</dbReference>
<evidence type="ECO:0000313" key="2">
    <source>
        <dbReference type="EMBL" id="GIJ51777.1"/>
    </source>
</evidence>
<sequence length="153" mass="17571">MPNIDTDLSSTVDAFVAAFNEPAPDLDKVLAFFAPDAVYLPGRKPERRGVAAIREEFAPLFAGRYGAMYFDVYDKIVDEPQRRVVIRWACRLDLTGEHGRRASLPMRMFARLRYGGRLQWHGVDVFHFDATGRITSKFTYAMFRLPLFERFSA</sequence>
<proteinExistence type="predicted"/>
<evidence type="ECO:0000313" key="3">
    <source>
        <dbReference type="Proteomes" id="UP000619260"/>
    </source>
</evidence>
<dbReference type="AlphaFoldDB" id="A0A8J4DX65"/>
<dbReference type="SUPFAM" id="SSF54427">
    <property type="entry name" value="NTF2-like"/>
    <property type="match status" value="1"/>
</dbReference>
<name>A0A8J4DX65_9ACTN</name>
<dbReference type="Gene3D" id="3.10.450.50">
    <property type="match status" value="1"/>
</dbReference>
<gene>
    <name evidence="2" type="ORF">Val02_86630</name>
</gene>
<reference evidence="2" key="1">
    <citation type="submission" date="2021-01" db="EMBL/GenBank/DDBJ databases">
        <title>Whole genome shotgun sequence of Virgisporangium aliadipatigenens NBRC 105644.</title>
        <authorList>
            <person name="Komaki H."/>
            <person name="Tamura T."/>
        </authorList>
    </citation>
    <scope>NUCLEOTIDE SEQUENCE</scope>
    <source>
        <strain evidence="2">NBRC 105644</strain>
    </source>
</reference>
<dbReference type="Proteomes" id="UP000619260">
    <property type="component" value="Unassembled WGS sequence"/>
</dbReference>
<protein>
    <recommendedName>
        <fullName evidence="1">SnoaL-like domain-containing protein</fullName>
    </recommendedName>
</protein>
<feature type="domain" description="SnoaL-like" evidence="1">
    <location>
        <begin position="12"/>
        <end position="136"/>
    </location>
</feature>
<accession>A0A8J4DX65</accession>
<organism evidence="2 3">
    <name type="scientific">Virgisporangium aliadipatigenens</name>
    <dbReference type="NCBI Taxonomy" id="741659"/>
    <lineage>
        <taxon>Bacteria</taxon>
        <taxon>Bacillati</taxon>
        <taxon>Actinomycetota</taxon>
        <taxon>Actinomycetes</taxon>
        <taxon>Micromonosporales</taxon>
        <taxon>Micromonosporaceae</taxon>
        <taxon>Virgisporangium</taxon>
    </lineage>
</organism>
<keyword evidence="3" id="KW-1185">Reference proteome</keyword>
<comment type="caution">
    <text evidence="2">The sequence shown here is derived from an EMBL/GenBank/DDBJ whole genome shotgun (WGS) entry which is preliminary data.</text>
</comment>
<evidence type="ECO:0000259" key="1">
    <source>
        <dbReference type="Pfam" id="PF12680"/>
    </source>
</evidence>
<dbReference type="RefSeq" id="WP_203905173.1">
    <property type="nucleotide sequence ID" value="NZ_BOPF01000054.1"/>
</dbReference>
<dbReference type="EMBL" id="BOPF01000054">
    <property type="protein sequence ID" value="GIJ51777.1"/>
    <property type="molecule type" value="Genomic_DNA"/>
</dbReference>
<dbReference type="Pfam" id="PF12680">
    <property type="entry name" value="SnoaL_2"/>
    <property type="match status" value="1"/>
</dbReference>
<dbReference type="InterPro" id="IPR037401">
    <property type="entry name" value="SnoaL-like"/>
</dbReference>